<dbReference type="RefSeq" id="XP_033401247.1">
    <property type="nucleotide sequence ID" value="XM_033535182.1"/>
</dbReference>
<feature type="domain" description="SPX" evidence="1">
    <location>
        <begin position="1"/>
        <end position="145"/>
    </location>
</feature>
<dbReference type="CDD" id="cd14484">
    <property type="entry name" value="SPX_GDE1_like"/>
    <property type="match status" value="1"/>
</dbReference>
<dbReference type="GeneID" id="54292676"/>
<dbReference type="PANTHER" id="PTHR10783:SF46">
    <property type="entry name" value="PROTEIN ERD1 HOMOLOG 2"/>
    <property type="match status" value="1"/>
</dbReference>
<dbReference type="InterPro" id="IPR036770">
    <property type="entry name" value="Ankyrin_rpt-contain_sf"/>
</dbReference>
<dbReference type="Gene3D" id="1.25.40.20">
    <property type="entry name" value="Ankyrin repeat-containing domain"/>
    <property type="match status" value="1"/>
</dbReference>
<organism evidence="2 3">
    <name type="scientific">Aplosporella prunicola CBS 121167</name>
    <dbReference type="NCBI Taxonomy" id="1176127"/>
    <lineage>
        <taxon>Eukaryota</taxon>
        <taxon>Fungi</taxon>
        <taxon>Dikarya</taxon>
        <taxon>Ascomycota</taxon>
        <taxon>Pezizomycotina</taxon>
        <taxon>Dothideomycetes</taxon>
        <taxon>Dothideomycetes incertae sedis</taxon>
        <taxon>Botryosphaeriales</taxon>
        <taxon>Aplosporellaceae</taxon>
        <taxon>Aplosporella</taxon>
    </lineage>
</organism>
<protein>
    <recommendedName>
        <fullName evidence="1">SPX domain-containing protein</fullName>
    </recommendedName>
</protein>
<keyword evidence="3" id="KW-1185">Reference proteome</keyword>
<sequence>MKFGQNLPRNQVPEWASNYINYKGLKKLVKSAAEDAQKKGGEADLAEFFYSLDRNLEDVDVFYNKKYTESARRLRLLHDRFGQASAFPEGIDRDELEDLIGALLELRGQLRKLQWYGEVNRRGFAKITKKLDKKVAHAGTQQRYMASKVDTRPFATNFKLQQDMKAINDWLSGLGDANTFDDASSVHSAASLKRVSSRAILNLPSGLLDTVDQAIRNDDASILEELLLEANTGDDMGSTGFQKLLLNLLQRSISNKSRKCIDKLLSQINVLDDEDDLNKRNCIHRLVITIGRSKSNEAQGNGTTAFLQVANSASNYISPAEAPIALPPQNTRTEQESTQLLGANDESIRLLSFLLDRLKPHQRSALSSKDSYGRMPLHYAAQYGFVVICQVVIQHMQQWDQFDVSHGIDSPVWQDLEGYAPLHLSVIGGHALTTKVLLDCENWEGDAGEKLRREWTLTTRTNRASLRCTWLLVSAIPSVPEL</sequence>
<dbReference type="InterPro" id="IPR004331">
    <property type="entry name" value="SPX_dom"/>
</dbReference>
<evidence type="ECO:0000313" key="3">
    <source>
        <dbReference type="Proteomes" id="UP000799438"/>
    </source>
</evidence>
<evidence type="ECO:0000313" key="2">
    <source>
        <dbReference type="EMBL" id="KAF2145535.1"/>
    </source>
</evidence>
<gene>
    <name evidence="2" type="ORF">K452DRAFT_121596</name>
</gene>
<proteinExistence type="predicted"/>
<dbReference type="Proteomes" id="UP000799438">
    <property type="component" value="Unassembled WGS sequence"/>
</dbReference>
<dbReference type="AlphaFoldDB" id="A0A6A6BQF3"/>
<dbReference type="EMBL" id="ML995477">
    <property type="protein sequence ID" value="KAF2145535.1"/>
    <property type="molecule type" value="Genomic_DNA"/>
</dbReference>
<dbReference type="PANTHER" id="PTHR10783">
    <property type="entry name" value="XENOTROPIC AND POLYTROPIC RETROVIRUS RECEPTOR 1-RELATED"/>
    <property type="match status" value="1"/>
</dbReference>
<dbReference type="GO" id="GO:0005737">
    <property type="term" value="C:cytoplasm"/>
    <property type="evidence" value="ECO:0007669"/>
    <property type="project" value="TreeGrafter"/>
</dbReference>
<accession>A0A6A6BQF3</accession>
<dbReference type="OrthoDB" id="197419at2759"/>
<evidence type="ECO:0000259" key="1">
    <source>
        <dbReference type="PROSITE" id="PS51382"/>
    </source>
</evidence>
<dbReference type="SUPFAM" id="SSF48403">
    <property type="entry name" value="Ankyrin repeat"/>
    <property type="match status" value="1"/>
</dbReference>
<reference evidence="2" key="1">
    <citation type="journal article" date="2020" name="Stud. Mycol.">
        <title>101 Dothideomycetes genomes: a test case for predicting lifestyles and emergence of pathogens.</title>
        <authorList>
            <person name="Haridas S."/>
            <person name="Albert R."/>
            <person name="Binder M."/>
            <person name="Bloem J."/>
            <person name="Labutti K."/>
            <person name="Salamov A."/>
            <person name="Andreopoulos B."/>
            <person name="Baker S."/>
            <person name="Barry K."/>
            <person name="Bills G."/>
            <person name="Bluhm B."/>
            <person name="Cannon C."/>
            <person name="Castanera R."/>
            <person name="Culley D."/>
            <person name="Daum C."/>
            <person name="Ezra D."/>
            <person name="Gonzalez J."/>
            <person name="Henrissat B."/>
            <person name="Kuo A."/>
            <person name="Liang C."/>
            <person name="Lipzen A."/>
            <person name="Lutzoni F."/>
            <person name="Magnuson J."/>
            <person name="Mondo S."/>
            <person name="Nolan M."/>
            <person name="Ohm R."/>
            <person name="Pangilinan J."/>
            <person name="Park H.-J."/>
            <person name="Ramirez L."/>
            <person name="Alfaro M."/>
            <person name="Sun H."/>
            <person name="Tritt A."/>
            <person name="Yoshinaga Y."/>
            <person name="Zwiers L.-H."/>
            <person name="Turgeon B."/>
            <person name="Goodwin S."/>
            <person name="Spatafora J."/>
            <person name="Crous P."/>
            <person name="Grigoriev I."/>
        </authorList>
    </citation>
    <scope>NUCLEOTIDE SEQUENCE</scope>
    <source>
        <strain evidence="2">CBS 121167</strain>
    </source>
</reference>
<name>A0A6A6BQF3_9PEZI</name>
<dbReference type="Pfam" id="PF03105">
    <property type="entry name" value="SPX"/>
    <property type="match status" value="2"/>
</dbReference>
<dbReference type="PROSITE" id="PS51382">
    <property type="entry name" value="SPX"/>
    <property type="match status" value="1"/>
</dbReference>